<dbReference type="PANTHER" id="PTHR37984:SF5">
    <property type="entry name" value="PROTEIN NYNRIN-LIKE"/>
    <property type="match status" value="1"/>
</dbReference>
<dbReference type="CDD" id="cd01647">
    <property type="entry name" value="RT_LTR"/>
    <property type="match status" value="1"/>
</dbReference>
<dbReference type="GeneID" id="106766115"/>
<dbReference type="InterPro" id="IPR043128">
    <property type="entry name" value="Rev_trsase/Diguanyl_cyclase"/>
</dbReference>
<dbReference type="Gene3D" id="3.30.420.10">
    <property type="entry name" value="Ribonuclease H-like superfamily/Ribonuclease H"/>
    <property type="match status" value="2"/>
</dbReference>
<dbReference type="KEGG" id="vra:106766115"/>
<feature type="domain" description="Integrase catalytic" evidence="2">
    <location>
        <begin position="430"/>
        <end position="564"/>
    </location>
</feature>
<dbReference type="GO" id="GO:0003676">
    <property type="term" value="F:nucleic acid binding"/>
    <property type="evidence" value="ECO:0007669"/>
    <property type="project" value="InterPro"/>
</dbReference>
<keyword evidence="3" id="KW-1185">Reference proteome</keyword>
<dbReference type="STRING" id="3916.A0A1S3UK03"/>
<dbReference type="Pfam" id="PF13456">
    <property type="entry name" value="RVT_3"/>
    <property type="match status" value="1"/>
</dbReference>
<organism evidence="3 4">
    <name type="scientific">Vigna radiata var. radiata</name>
    <name type="common">Mung bean</name>
    <name type="synonym">Phaseolus aureus</name>
    <dbReference type="NCBI Taxonomy" id="3916"/>
    <lineage>
        <taxon>Eukaryota</taxon>
        <taxon>Viridiplantae</taxon>
        <taxon>Streptophyta</taxon>
        <taxon>Embryophyta</taxon>
        <taxon>Tracheophyta</taxon>
        <taxon>Spermatophyta</taxon>
        <taxon>Magnoliopsida</taxon>
        <taxon>eudicotyledons</taxon>
        <taxon>Gunneridae</taxon>
        <taxon>Pentapetalae</taxon>
        <taxon>rosids</taxon>
        <taxon>fabids</taxon>
        <taxon>Fabales</taxon>
        <taxon>Fabaceae</taxon>
        <taxon>Papilionoideae</taxon>
        <taxon>50 kb inversion clade</taxon>
        <taxon>NPAAA clade</taxon>
        <taxon>indigoferoid/millettioid clade</taxon>
        <taxon>Phaseoleae</taxon>
        <taxon>Vigna</taxon>
    </lineage>
</organism>
<dbReference type="Gene3D" id="3.30.70.270">
    <property type="match status" value="3"/>
</dbReference>
<dbReference type="Pfam" id="PF00078">
    <property type="entry name" value="RVT_1"/>
    <property type="match status" value="1"/>
</dbReference>
<dbReference type="SUPFAM" id="SSF56672">
    <property type="entry name" value="DNA/RNA polymerases"/>
    <property type="match status" value="1"/>
</dbReference>
<dbReference type="InterPro" id="IPR012337">
    <property type="entry name" value="RNaseH-like_sf"/>
</dbReference>
<dbReference type="PROSITE" id="PS50994">
    <property type="entry name" value="INTEGRASE"/>
    <property type="match status" value="1"/>
</dbReference>
<dbReference type="InterPro" id="IPR000477">
    <property type="entry name" value="RT_dom"/>
</dbReference>
<reference evidence="3" key="1">
    <citation type="journal article" date="2014" name="Nat. Commun.">
        <title>Genome sequence of mungbean and insights into evolution within Vigna species.</title>
        <authorList>
            <person name="Kang Y.J."/>
            <person name="Kim S.K."/>
            <person name="Kim M.Y."/>
            <person name="Lestari P."/>
            <person name="Kim K.H."/>
            <person name="Ha B.K."/>
            <person name="Jun T.H."/>
            <person name="Hwang W.J."/>
            <person name="Lee T."/>
            <person name="Lee J."/>
            <person name="Shim S."/>
            <person name="Yoon M.Y."/>
            <person name="Jang Y.E."/>
            <person name="Han K.S."/>
            <person name="Taeprayoon P."/>
            <person name="Yoon N."/>
            <person name="Somta P."/>
            <person name="Tanya P."/>
            <person name="Kim K.S."/>
            <person name="Gwag J.G."/>
            <person name="Moon J.K."/>
            <person name="Lee Y.H."/>
            <person name="Park B.S."/>
            <person name="Bombarely A."/>
            <person name="Doyle J.J."/>
            <person name="Jackson S.A."/>
            <person name="Schafleitner R."/>
            <person name="Srinives P."/>
            <person name="Varshney R.K."/>
            <person name="Lee S.H."/>
        </authorList>
    </citation>
    <scope>NUCLEOTIDE SEQUENCE [LARGE SCALE GENOMIC DNA]</scope>
    <source>
        <strain evidence="3">cv. VC1973A</strain>
    </source>
</reference>
<protein>
    <submittedName>
        <fullName evidence="4">Uncharacterized protein LOC106766115</fullName>
    </submittedName>
</protein>
<dbReference type="PANTHER" id="PTHR37984">
    <property type="entry name" value="PROTEIN CBG26694"/>
    <property type="match status" value="1"/>
</dbReference>
<dbReference type="InterPro" id="IPR043502">
    <property type="entry name" value="DNA/RNA_pol_sf"/>
</dbReference>
<dbReference type="GO" id="GO:0015074">
    <property type="term" value="P:DNA integration"/>
    <property type="evidence" value="ECO:0007669"/>
    <property type="project" value="InterPro"/>
</dbReference>
<dbReference type="InterPro" id="IPR002156">
    <property type="entry name" value="RNaseH_domain"/>
</dbReference>
<dbReference type="InterPro" id="IPR001584">
    <property type="entry name" value="Integrase_cat-core"/>
</dbReference>
<dbReference type="AlphaFoldDB" id="A0A1S3UK03"/>
<dbReference type="InterPro" id="IPR036397">
    <property type="entry name" value="RNaseH_sf"/>
</dbReference>
<evidence type="ECO:0000259" key="2">
    <source>
        <dbReference type="PROSITE" id="PS50994"/>
    </source>
</evidence>
<dbReference type="SUPFAM" id="SSF53098">
    <property type="entry name" value="Ribonuclease H-like"/>
    <property type="match status" value="2"/>
</dbReference>
<accession>A0A1S3UK03</accession>
<evidence type="ECO:0000313" key="3">
    <source>
        <dbReference type="Proteomes" id="UP000087766"/>
    </source>
</evidence>
<dbReference type="RefSeq" id="XP_014506360.1">
    <property type="nucleotide sequence ID" value="XM_014650874.1"/>
</dbReference>
<gene>
    <name evidence="4" type="primary">LOC106766115</name>
</gene>
<proteinExistence type="predicted"/>
<dbReference type="InterPro" id="IPR041577">
    <property type="entry name" value="RT_RNaseH_2"/>
</dbReference>
<dbReference type="InterPro" id="IPR050951">
    <property type="entry name" value="Retrovirus_Pol_polyprotein"/>
</dbReference>
<evidence type="ECO:0000256" key="1">
    <source>
        <dbReference type="ARBA" id="ARBA00023268"/>
    </source>
</evidence>
<dbReference type="GO" id="GO:0004523">
    <property type="term" value="F:RNA-DNA hybrid ribonuclease activity"/>
    <property type="evidence" value="ECO:0007669"/>
    <property type="project" value="InterPro"/>
</dbReference>
<name>A0A1S3UK03_VIGRR</name>
<dbReference type="Pfam" id="PF00665">
    <property type="entry name" value="rve"/>
    <property type="match status" value="1"/>
</dbReference>
<dbReference type="Gene3D" id="3.10.10.10">
    <property type="entry name" value="HIV Type 1 Reverse Transcriptase, subunit A, domain 1"/>
    <property type="match status" value="1"/>
</dbReference>
<dbReference type="OrthoDB" id="912942at2759"/>
<sequence length="564" mass="64310">MVKKSNGQWRMCVDFTNLNKACPKDSYPLLSIDRLVDEALGHTVLSFLDAYSGYNQIPMYAPDQDKTAFITERANYCYEQHLKDLAEVFQQIRHYNMRLNPSKCTFGVPAGKFLGFMLTSRGIEANPDKCRAILEMKSPTRLKEVQCLVGRLTAISRFIPKVAEHIKPILKNVKKDVPRHWDDQCEAVFSRIKSILTSPPVMARPVEGYDLQLYLAVPSHSVSATLIQEAPDFKLIHFVSRTLHGAEERYSLLEKPDLEGRMVVWSIELSEFGLRFEPQGSVKGQHLADFTTELPPTAETSIWYLNVDGSSRRRGGGAEYEALVTGLILAKELEVDRLECRMDSQLVVGHINGTFHVKDNYLLRYYHKELHYGICGSHYGKRMLQAKILRAGYYWPTMEQDCNESVRKSISCQSHGQNVRLPPEELHEIISPWPFAQWGMDVAGPLPVGKAQCKYLLVAVDYFTKWIEAESLAIISKKVQKFIWRLICQFGIPQKIITDNGCQFVERRLKDFLKEFGIKHVTSSAEHPQTNGQVESANKAIMSKLKKRLGEVKGLWVEELPEVL</sequence>
<reference evidence="4" key="2">
    <citation type="submission" date="2025-08" db="UniProtKB">
        <authorList>
            <consortium name="RefSeq"/>
        </authorList>
    </citation>
    <scope>IDENTIFICATION</scope>
    <source>
        <tissue evidence="4">Leaf</tissue>
    </source>
</reference>
<evidence type="ECO:0000313" key="4">
    <source>
        <dbReference type="RefSeq" id="XP_014506360.1"/>
    </source>
</evidence>
<dbReference type="Proteomes" id="UP000087766">
    <property type="component" value="Chromosome 7"/>
</dbReference>
<dbReference type="Pfam" id="PF17919">
    <property type="entry name" value="RT_RNaseH_2"/>
    <property type="match status" value="1"/>
</dbReference>
<keyword evidence="1" id="KW-0511">Multifunctional enzyme</keyword>